<dbReference type="GeneID" id="59163216"/>
<protein>
    <recommendedName>
        <fullName evidence="5">Bacterial repeat domain-containing protein</fullName>
    </recommendedName>
</protein>
<feature type="signal peptide" evidence="2">
    <location>
        <begin position="1"/>
        <end position="28"/>
    </location>
</feature>
<keyword evidence="1" id="KW-0472">Membrane</keyword>
<keyword evidence="2" id="KW-0732">Signal</keyword>
<proteinExistence type="predicted"/>
<evidence type="ECO:0000256" key="2">
    <source>
        <dbReference type="SAM" id="SignalP"/>
    </source>
</evidence>
<keyword evidence="1" id="KW-1133">Transmembrane helix</keyword>
<dbReference type="AlphaFoldDB" id="A0A5P8FJY6"/>
<accession>A0A5P8FJY6</accession>
<dbReference type="RefSeq" id="WP_123091398.1">
    <property type="nucleotide sequence ID" value="NZ_CP044548.2"/>
</dbReference>
<dbReference type="KEGG" id="jme:EEW87_002015"/>
<dbReference type="EMBL" id="CP044548">
    <property type="protein sequence ID" value="QFQ29364.2"/>
    <property type="molecule type" value="Genomic_DNA"/>
</dbReference>
<evidence type="ECO:0000313" key="4">
    <source>
        <dbReference type="Proteomes" id="UP000271708"/>
    </source>
</evidence>
<gene>
    <name evidence="3" type="ORF">EEW87_002015</name>
</gene>
<sequence>MPSRTRTAATLLAFTGLTLGAPVATAHAADPVPVTAATPVVSDQTCGIGQDTVLIPETEGVTYSFTAERERVILPEGVELPGALVALASTGSEGDPFAIWDDEVSVTLDVTADEGYVLATGTPTTVVVTVDATGCPQVEQPSVEVRSDECESLTLTNPSSSEVTVTLDDWSSWEPTGYVEETLAPGATSTLTMVEGEYEWFGVDSRAASPWLTGDLEEGELESSATGTDLTKKSVESALKKLPRALGGRVADPDDYVITDQELQLISELGVIIDGFESGEFFFGEGMVYVEFCDDTTSEPTPPVTPVDVDGAPGTVDPADEAPRVPAVVQTDGGSLDRSPVGGLVLVGGLLLGAGAVVRRVVRG</sequence>
<dbReference type="Proteomes" id="UP000271708">
    <property type="component" value="Chromosome"/>
</dbReference>
<evidence type="ECO:0000313" key="3">
    <source>
        <dbReference type="EMBL" id="QFQ29364.2"/>
    </source>
</evidence>
<evidence type="ECO:0000256" key="1">
    <source>
        <dbReference type="SAM" id="Phobius"/>
    </source>
</evidence>
<keyword evidence="1" id="KW-0812">Transmembrane</keyword>
<name>A0A5P8FJY6_9MICO</name>
<evidence type="ECO:0008006" key="5">
    <source>
        <dbReference type="Google" id="ProtNLM"/>
    </source>
</evidence>
<feature type="chain" id="PRO_5030136300" description="Bacterial repeat domain-containing protein" evidence="2">
    <location>
        <begin position="29"/>
        <end position="364"/>
    </location>
</feature>
<feature type="transmembrane region" description="Helical" evidence="1">
    <location>
        <begin position="341"/>
        <end position="362"/>
    </location>
</feature>
<reference evidence="3 4" key="1">
    <citation type="submission" date="2019-09" db="EMBL/GenBank/DDBJ databases">
        <title>Complete Genome Sequence of Janibacter melonis M714 with both human health impact and industrial applications.</title>
        <authorList>
            <person name="Jin M."/>
            <person name="Zhao Q.R."/>
        </authorList>
    </citation>
    <scope>NUCLEOTIDE SEQUENCE [LARGE SCALE GENOMIC DNA]</scope>
    <source>
        <strain evidence="3 4">M714</strain>
    </source>
</reference>
<organism evidence="3 4">
    <name type="scientific">Janibacter melonis</name>
    <dbReference type="NCBI Taxonomy" id="262209"/>
    <lineage>
        <taxon>Bacteria</taxon>
        <taxon>Bacillati</taxon>
        <taxon>Actinomycetota</taxon>
        <taxon>Actinomycetes</taxon>
        <taxon>Micrococcales</taxon>
        <taxon>Intrasporangiaceae</taxon>
        <taxon>Janibacter</taxon>
    </lineage>
</organism>